<sequence>MGLYDIHLTTSESDKKEEVESRTPAYESELEDDQTLQQRRAELRSKALHDLARLLVLPTPPPPPTQAPEQAPEVPRAEVCVVLVE</sequence>
<dbReference type="Gramene" id="PGSC0003DMT400092839">
    <property type="protein sequence ID" value="PGSC0003DMT400092839"/>
    <property type="gene ID" value="PGSC0003DMG400042410"/>
</dbReference>
<evidence type="ECO:0000256" key="1">
    <source>
        <dbReference type="SAM" id="MobiDB-lite"/>
    </source>
</evidence>
<evidence type="ECO:0000313" key="3">
    <source>
        <dbReference type="Proteomes" id="UP000011115"/>
    </source>
</evidence>
<proteinExistence type="predicted"/>
<feature type="region of interest" description="Disordered" evidence="1">
    <location>
        <begin position="1"/>
        <end position="37"/>
    </location>
</feature>
<reference evidence="2" key="2">
    <citation type="submission" date="2015-06" db="UniProtKB">
        <authorList>
            <consortium name="EnsemblPlants"/>
        </authorList>
    </citation>
    <scope>IDENTIFICATION</scope>
    <source>
        <strain evidence="2">DM1-3 516 R44</strain>
    </source>
</reference>
<dbReference type="PaxDb" id="4113-PGSC0003DMT400092839"/>
<dbReference type="InParanoid" id="M1DQN3"/>
<evidence type="ECO:0000313" key="2">
    <source>
        <dbReference type="EnsemblPlants" id="PGSC0003DMT400092839"/>
    </source>
</evidence>
<dbReference type="HOGENOM" id="CLU_2517025_0_0_1"/>
<organism evidence="2 3">
    <name type="scientific">Solanum tuberosum</name>
    <name type="common">Potato</name>
    <dbReference type="NCBI Taxonomy" id="4113"/>
    <lineage>
        <taxon>Eukaryota</taxon>
        <taxon>Viridiplantae</taxon>
        <taxon>Streptophyta</taxon>
        <taxon>Embryophyta</taxon>
        <taxon>Tracheophyta</taxon>
        <taxon>Spermatophyta</taxon>
        <taxon>Magnoliopsida</taxon>
        <taxon>eudicotyledons</taxon>
        <taxon>Gunneridae</taxon>
        <taxon>Pentapetalae</taxon>
        <taxon>asterids</taxon>
        <taxon>lamiids</taxon>
        <taxon>Solanales</taxon>
        <taxon>Solanaceae</taxon>
        <taxon>Solanoideae</taxon>
        <taxon>Solaneae</taxon>
        <taxon>Solanum</taxon>
    </lineage>
</organism>
<name>M1DQN3_SOLTU</name>
<feature type="compositionally biased region" description="Basic and acidic residues" evidence="1">
    <location>
        <begin position="12"/>
        <end position="21"/>
    </location>
</feature>
<keyword evidence="3" id="KW-1185">Reference proteome</keyword>
<dbReference type="EnsemblPlants" id="PGSC0003DMT400092839">
    <property type="protein sequence ID" value="PGSC0003DMT400092839"/>
    <property type="gene ID" value="PGSC0003DMG400042410"/>
</dbReference>
<dbReference type="AlphaFoldDB" id="M1DQN3"/>
<reference evidence="3" key="1">
    <citation type="journal article" date="2011" name="Nature">
        <title>Genome sequence and analysis of the tuber crop potato.</title>
        <authorList>
            <consortium name="The Potato Genome Sequencing Consortium"/>
        </authorList>
    </citation>
    <scope>NUCLEOTIDE SEQUENCE [LARGE SCALE GENOMIC DNA]</scope>
    <source>
        <strain evidence="3">cv. DM1-3 516 R44</strain>
    </source>
</reference>
<accession>M1DQN3</accession>
<protein>
    <submittedName>
        <fullName evidence="2">Uncharacterized protein</fullName>
    </submittedName>
</protein>
<dbReference type="Proteomes" id="UP000011115">
    <property type="component" value="Unassembled WGS sequence"/>
</dbReference>